<feature type="region of interest" description="Disordered" evidence="1">
    <location>
        <begin position="134"/>
        <end position="157"/>
    </location>
</feature>
<gene>
    <name evidence="2" type="ORF">ACFSE1_03335</name>
</gene>
<dbReference type="Proteomes" id="UP001597322">
    <property type="component" value="Unassembled WGS sequence"/>
</dbReference>
<accession>A0ABW4LZD7</accession>
<organism evidence="2 3">
    <name type="scientific">Rhizobium helianthi</name>
    <dbReference type="NCBI Taxonomy" id="1132695"/>
    <lineage>
        <taxon>Bacteria</taxon>
        <taxon>Pseudomonadati</taxon>
        <taxon>Pseudomonadota</taxon>
        <taxon>Alphaproteobacteria</taxon>
        <taxon>Hyphomicrobiales</taxon>
        <taxon>Rhizobiaceae</taxon>
        <taxon>Rhizobium/Agrobacterium group</taxon>
        <taxon>Rhizobium</taxon>
    </lineage>
</organism>
<name>A0ABW4LZD7_9HYPH</name>
<evidence type="ECO:0000313" key="2">
    <source>
        <dbReference type="EMBL" id="MFD1744486.1"/>
    </source>
</evidence>
<protein>
    <submittedName>
        <fullName evidence="2">Uncharacterized protein</fullName>
    </submittedName>
</protein>
<dbReference type="RefSeq" id="WP_377396520.1">
    <property type="nucleotide sequence ID" value="NZ_JBHUEQ010000003.1"/>
</dbReference>
<evidence type="ECO:0000256" key="1">
    <source>
        <dbReference type="SAM" id="MobiDB-lite"/>
    </source>
</evidence>
<comment type="caution">
    <text evidence="2">The sequence shown here is derived from an EMBL/GenBank/DDBJ whole genome shotgun (WGS) entry which is preliminary data.</text>
</comment>
<keyword evidence="3" id="KW-1185">Reference proteome</keyword>
<dbReference type="EMBL" id="JBHUEQ010000003">
    <property type="protein sequence ID" value="MFD1744486.1"/>
    <property type="molecule type" value="Genomic_DNA"/>
</dbReference>
<proteinExistence type="predicted"/>
<sequence length="157" mass="17567">MADDVLLVGPDAAAAILAAYQAGKLSMNKGAGVAEAPQAAEYVNDQVVKEQFRERRRKEACLRDISLVKERDFTDSRLLDRIFFAHAPKGTMRLTLDGIDVTKDVHGYRSNSRKNTGYEVTFYWTGSDGQQRSCGTGKPPEAFNRANDPERNWGFYE</sequence>
<evidence type="ECO:0000313" key="3">
    <source>
        <dbReference type="Proteomes" id="UP001597322"/>
    </source>
</evidence>
<reference evidence="3" key="1">
    <citation type="journal article" date="2019" name="Int. J. Syst. Evol. Microbiol.">
        <title>The Global Catalogue of Microorganisms (GCM) 10K type strain sequencing project: providing services to taxonomists for standard genome sequencing and annotation.</title>
        <authorList>
            <consortium name="The Broad Institute Genomics Platform"/>
            <consortium name="The Broad Institute Genome Sequencing Center for Infectious Disease"/>
            <person name="Wu L."/>
            <person name="Ma J."/>
        </authorList>
    </citation>
    <scope>NUCLEOTIDE SEQUENCE [LARGE SCALE GENOMIC DNA]</scope>
    <source>
        <strain evidence="3">CG52</strain>
    </source>
</reference>